<dbReference type="AlphaFoldDB" id="A0A8H6IZI5"/>
<evidence type="ECO:0000256" key="5">
    <source>
        <dbReference type="ARBA" id="ARBA00023033"/>
    </source>
</evidence>
<dbReference type="Proteomes" id="UP000652219">
    <property type="component" value="Unassembled WGS sequence"/>
</dbReference>
<keyword evidence="3" id="KW-0560">Oxidoreductase</keyword>
<dbReference type="InterPro" id="IPR002401">
    <property type="entry name" value="Cyt_P450_E_grp-I"/>
</dbReference>
<keyword evidence="7" id="KW-0472">Membrane</keyword>
<dbReference type="Pfam" id="PF00067">
    <property type="entry name" value="p450"/>
    <property type="match status" value="1"/>
</dbReference>
<keyword evidence="5" id="KW-0503">Monooxygenase</keyword>
<feature type="transmembrane region" description="Helical" evidence="7">
    <location>
        <begin position="12"/>
        <end position="30"/>
    </location>
</feature>
<dbReference type="SUPFAM" id="SSF48264">
    <property type="entry name" value="Cytochrome P450"/>
    <property type="match status" value="1"/>
</dbReference>
<evidence type="ECO:0000256" key="7">
    <source>
        <dbReference type="SAM" id="Phobius"/>
    </source>
</evidence>
<name>A0A8H6IZI5_9PEZI</name>
<dbReference type="PANTHER" id="PTHR46300">
    <property type="entry name" value="P450, PUTATIVE (EUROFUNG)-RELATED-RELATED"/>
    <property type="match status" value="1"/>
</dbReference>
<gene>
    <name evidence="8" type="ORF">CSOJ01_10683</name>
</gene>
<dbReference type="Gene3D" id="1.10.630.10">
    <property type="entry name" value="Cytochrome P450"/>
    <property type="match status" value="1"/>
</dbReference>
<keyword evidence="7" id="KW-1133">Transmembrane helix</keyword>
<keyword evidence="4 6" id="KW-0408">Iron</keyword>
<reference evidence="8 9" key="1">
    <citation type="journal article" date="2020" name="Phytopathology">
        <title>Genome Sequence Resources of Colletotrichum truncatum, C. plurivorum, C. musicola, and C. sojae: Four Species Pathogenic to Soybean (Glycine max).</title>
        <authorList>
            <person name="Rogerio F."/>
            <person name="Boufleur T.R."/>
            <person name="Ciampi-Guillardi M."/>
            <person name="Sukno S.A."/>
            <person name="Thon M.R."/>
            <person name="Massola Junior N.S."/>
            <person name="Baroncelli R."/>
        </authorList>
    </citation>
    <scope>NUCLEOTIDE SEQUENCE [LARGE SCALE GENOMIC DNA]</scope>
    <source>
        <strain evidence="8 9">LFN0009</strain>
    </source>
</reference>
<keyword evidence="7" id="KW-0812">Transmembrane</keyword>
<dbReference type="InterPro" id="IPR001128">
    <property type="entry name" value="Cyt_P450"/>
</dbReference>
<dbReference type="GO" id="GO:0004497">
    <property type="term" value="F:monooxygenase activity"/>
    <property type="evidence" value="ECO:0007669"/>
    <property type="project" value="UniProtKB-KW"/>
</dbReference>
<dbReference type="PANTHER" id="PTHR46300:SF2">
    <property type="entry name" value="CYTOCHROME P450 MONOOXYGENASE ALNH-RELATED"/>
    <property type="match status" value="1"/>
</dbReference>
<proteinExistence type="inferred from homology"/>
<evidence type="ECO:0000256" key="2">
    <source>
        <dbReference type="ARBA" id="ARBA00022723"/>
    </source>
</evidence>
<evidence type="ECO:0000256" key="3">
    <source>
        <dbReference type="ARBA" id="ARBA00023002"/>
    </source>
</evidence>
<organism evidence="8 9">
    <name type="scientific">Colletotrichum sojae</name>
    <dbReference type="NCBI Taxonomy" id="2175907"/>
    <lineage>
        <taxon>Eukaryota</taxon>
        <taxon>Fungi</taxon>
        <taxon>Dikarya</taxon>
        <taxon>Ascomycota</taxon>
        <taxon>Pezizomycotina</taxon>
        <taxon>Sordariomycetes</taxon>
        <taxon>Hypocreomycetidae</taxon>
        <taxon>Glomerellales</taxon>
        <taxon>Glomerellaceae</taxon>
        <taxon>Colletotrichum</taxon>
        <taxon>Colletotrichum orchidearum species complex</taxon>
    </lineage>
</organism>
<keyword evidence="9" id="KW-1185">Reference proteome</keyword>
<evidence type="ECO:0000313" key="9">
    <source>
        <dbReference type="Proteomes" id="UP000652219"/>
    </source>
</evidence>
<feature type="binding site" description="axial binding residue" evidence="6">
    <location>
        <position position="442"/>
    </location>
    <ligand>
        <name>heme</name>
        <dbReference type="ChEBI" id="CHEBI:30413"/>
    </ligand>
    <ligandPart>
        <name>Fe</name>
        <dbReference type="ChEBI" id="CHEBI:18248"/>
    </ligandPart>
</feature>
<evidence type="ECO:0000256" key="4">
    <source>
        <dbReference type="ARBA" id="ARBA00023004"/>
    </source>
</evidence>
<evidence type="ECO:0000256" key="1">
    <source>
        <dbReference type="ARBA" id="ARBA00010617"/>
    </source>
</evidence>
<dbReference type="InterPro" id="IPR036396">
    <property type="entry name" value="Cyt_P450_sf"/>
</dbReference>
<dbReference type="GO" id="GO:0005506">
    <property type="term" value="F:iron ion binding"/>
    <property type="evidence" value="ECO:0007669"/>
    <property type="project" value="InterPro"/>
</dbReference>
<dbReference type="InterPro" id="IPR050364">
    <property type="entry name" value="Cytochrome_P450_fung"/>
</dbReference>
<accession>A0A8H6IZI5</accession>
<comment type="caution">
    <text evidence="8">The sequence shown here is derived from an EMBL/GenBank/DDBJ whole genome shotgun (WGS) entry which is preliminary data.</text>
</comment>
<protein>
    <submittedName>
        <fullName evidence="8">Cytochrome p450</fullName>
    </submittedName>
</protein>
<keyword evidence="2 6" id="KW-0479">Metal-binding</keyword>
<dbReference type="PRINTS" id="PR00463">
    <property type="entry name" value="EP450I"/>
</dbReference>
<evidence type="ECO:0000313" key="8">
    <source>
        <dbReference type="EMBL" id="KAF6803724.1"/>
    </source>
</evidence>
<dbReference type="GO" id="GO:0020037">
    <property type="term" value="F:heme binding"/>
    <property type="evidence" value="ECO:0007669"/>
    <property type="project" value="InterPro"/>
</dbReference>
<dbReference type="EMBL" id="WIGN01000229">
    <property type="protein sequence ID" value="KAF6803724.1"/>
    <property type="molecule type" value="Genomic_DNA"/>
</dbReference>
<sequence>MAFILIETSLGTMWTFVWIVFAVLALRYVLKYGSREKHLPPGPPTVPIVGNLIPQTGFYAKLKEWADEYGSVYSLKIGRSTIIVLNDRQALHELMSSHGSEYNDRPVDGQFLISLREENMAFVHDGPRWRSQRKIVASYLSPKNLDTNLKAVQEAETSCLLYDLLVRPEQFRSCIKRMTASAGSIMMYGHRAPEWEDFWAYFSKAIETGSYLPVEQFPFLKLIPDAWCESRTRGKDFYQIMTGVWTESRRRVEERRSRGDKRESLIDRLLDQDIKYDESLSDAQFNNFLGGIQMGAADTTATAILTTILFLGKHPQIQDKAQIELDALCGVERLPDWADFSSLPYINCIVKEGLRMRPVAPMAIPHRAKQDRWYNGMLIPGGSSIIVPVYALNHDTKHTADPSNYDPDRFLTHAHKTAPELAASPNFDERDHYSYGVGRRMCVGIHMAERTQWRVIAQMLWAFRIERDVDENGTPIELDTSYANYDDGFLHTPLDFKVRFVPRSPAHAELIQRTHREMEGFLRKWE</sequence>
<evidence type="ECO:0000256" key="6">
    <source>
        <dbReference type="PIRSR" id="PIRSR602401-1"/>
    </source>
</evidence>
<dbReference type="GO" id="GO:0016705">
    <property type="term" value="F:oxidoreductase activity, acting on paired donors, with incorporation or reduction of molecular oxygen"/>
    <property type="evidence" value="ECO:0007669"/>
    <property type="project" value="InterPro"/>
</dbReference>
<comment type="similarity">
    <text evidence="1">Belongs to the cytochrome P450 family.</text>
</comment>
<keyword evidence="6" id="KW-0349">Heme</keyword>
<comment type="cofactor">
    <cofactor evidence="6">
        <name>heme</name>
        <dbReference type="ChEBI" id="CHEBI:30413"/>
    </cofactor>
</comment>